<evidence type="ECO:0000256" key="1">
    <source>
        <dbReference type="ARBA" id="ARBA00004123"/>
    </source>
</evidence>
<sequence>MSSGTDTLTRLPDRSQGQRVKLAAEEAGYPTRFEILGLDTGPNARSTISTQRVSGSPQRPMFQTTPPVTSSSPASSSPLTMSFVPSTQLDSILAQDEEAWARLKHFEDSLCEILSVRTTMTGKYPFRDHILPLANRHSGLLHAVLGLSACHMINSGIDNTSKAHTAALELRLSAIQELGVLLLKERVFRTGRYGGGTCVAIVLILVLHDICESGKSFHGAQLNGIAFLCARIVAGPTTPSPTKSFLLAALSWLDILRGFTGAEKLAFPPSGNCSPMPTATSAFCVF</sequence>
<dbReference type="Pfam" id="PF11951">
    <property type="entry name" value="Fungal_trans_2"/>
    <property type="match status" value="1"/>
</dbReference>
<dbReference type="PANTHER" id="PTHR37534:SF49">
    <property type="entry name" value="LYSINE BIOSYNTHESIS REGULATORY PROTEIN LYS14"/>
    <property type="match status" value="1"/>
</dbReference>
<keyword evidence="5" id="KW-1185">Reference proteome</keyword>
<organism evidence="4 5">
    <name type="scientific">Exophiala spinifera</name>
    <dbReference type="NCBI Taxonomy" id="91928"/>
    <lineage>
        <taxon>Eukaryota</taxon>
        <taxon>Fungi</taxon>
        <taxon>Dikarya</taxon>
        <taxon>Ascomycota</taxon>
        <taxon>Pezizomycotina</taxon>
        <taxon>Eurotiomycetes</taxon>
        <taxon>Chaetothyriomycetidae</taxon>
        <taxon>Chaetothyriales</taxon>
        <taxon>Herpotrichiellaceae</taxon>
        <taxon>Exophiala</taxon>
    </lineage>
</organism>
<evidence type="ECO:0000313" key="5">
    <source>
        <dbReference type="Proteomes" id="UP000053328"/>
    </source>
</evidence>
<gene>
    <name evidence="4" type="ORF">PV08_01428</name>
</gene>
<comment type="subcellular location">
    <subcellularLocation>
        <location evidence="1">Nucleus</location>
    </subcellularLocation>
</comment>
<dbReference type="STRING" id="91928.A0A0D2BQV7"/>
<proteinExistence type="predicted"/>
<feature type="compositionally biased region" description="Low complexity" evidence="3">
    <location>
        <begin position="64"/>
        <end position="79"/>
    </location>
</feature>
<evidence type="ECO:0000256" key="3">
    <source>
        <dbReference type="SAM" id="MobiDB-lite"/>
    </source>
</evidence>
<keyword evidence="2" id="KW-0539">Nucleus</keyword>
<dbReference type="VEuPathDB" id="FungiDB:PV08_01428"/>
<protein>
    <recommendedName>
        <fullName evidence="6">Transcription factor domain-containing protein</fullName>
    </recommendedName>
</protein>
<dbReference type="Proteomes" id="UP000053328">
    <property type="component" value="Unassembled WGS sequence"/>
</dbReference>
<evidence type="ECO:0000313" key="4">
    <source>
        <dbReference type="EMBL" id="KIW20850.1"/>
    </source>
</evidence>
<name>A0A0D2BQV7_9EURO</name>
<accession>A0A0D2BQV7</accession>
<dbReference type="OrthoDB" id="25818at2759"/>
<dbReference type="AlphaFoldDB" id="A0A0D2BQV7"/>
<dbReference type="RefSeq" id="XP_016241066.1">
    <property type="nucleotide sequence ID" value="XM_016375790.1"/>
</dbReference>
<dbReference type="InterPro" id="IPR021858">
    <property type="entry name" value="Fun_TF"/>
</dbReference>
<dbReference type="GeneID" id="27328511"/>
<dbReference type="PANTHER" id="PTHR37534">
    <property type="entry name" value="TRANSCRIPTIONAL ACTIVATOR PROTEIN UGA3"/>
    <property type="match status" value="1"/>
</dbReference>
<dbReference type="HOGENOM" id="CLU_973295_0_0_1"/>
<reference evidence="4 5" key="1">
    <citation type="submission" date="2015-01" db="EMBL/GenBank/DDBJ databases">
        <title>The Genome Sequence of Exophiala spinifera CBS89968.</title>
        <authorList>
            <consortium name="The Broad Institute Genomics Platform"/>
            <person name="Cuomo C."/>
            <person name="de Hoog S."/>
            <person name="Gorbushina A."/>
            <person name="Stielow B."/>
            <person name="Teixiera M."/>
            <person name="Abouelleil A."/>
            <person name="Chapman S.B."/>
            <person name="Priest M."/>
            <person name="Young S.K."/>
            <person name="Wortman J."/>
            <person name="Nusbaum C."/>
            <person name="Birren B."/>
        </authorList>
    </citation>
    <scope>NUCLEOTIDE SEQUENCE [LARGE SCALE GENOMIC DNA]</scope>
    <source>
        <strain evidence="4 5">CBS 89968</strain>
    </source>
</reference>
<feature type="compositionally biased region" description="Polar residues" evidence="3">
    <location>
        <begin position="43"/>
        <end position="63"/>
    </location>
</feature>
<dbReference type="GO" id="GO:0005634">
    <property type="term" value="C:nucleus"/>
    <property type="evidence" value="ECO:0007669"/>
    <property type="project" value="UniProtKB-SubCell"/>
</dbReference>
<evidence type="ECO:0000256" key="2">
    <source>
        <dbReference type="ARBA" id="ARBA00023242"/>
    </source>
</evidence>
<feature type="region of interest" description="Disordered" evidence="3">
    <location>
        <begin position="40"/>
        <end position="79"/>
    </location>
</feature>
<dbReference type="GO" id="GO:0045944">
    <property type="term" value="P:positive regulation of transcription by RNA polymerase II"/>
    <property type="evidence" value="ECO:0007669"/>
    <property type="project" value="TreeGrafter"/>
</dbReference>
<dbReference type="GO" id="GO:0003700">
    <property type="term" value="F:DNA-binding transcription factor activity"/>
    <property type="evidence" value="ECO:0007669"/>
    <property type="project" value="TreeGrafter"/>
</dbReference>
<dbReference type="GO" id="GO:0000976">
    <property type="term" value="F:transcription cis-regulatory region binding"/>
    <property type="evidence" value="ECO:0007669"/>
    <property type="project" value="TreeGrafter"/>
</dbReference>
<evidence type="ECO:0008006" key="6">
    <source>
        <dbReference type="Google" id="ProtNLM"/>
    </source>
</evidence>
<dbReference type="EMBL" id="KN847492">
    <property type="protein sequence ID" value="KIW20850.1"/>
    <property type="molecule type" value="Genomic_DNA"/>
</dbReference>